<organism evidence="2 3">
    <name type="scientific">Ceratobasidium theobromae</name>
    <dbReference type="NCBI Taxonomy" id="1582974"/>
    <lineage>
        <taxon>Eukaryota</taxon>
        <taxon>Fungi</taxon>
        <taxon>Dikarya</taxon>
        <taxon>Basidiomycota</taxon>
        <taxon>Agaricomycotina</taxon>
        <taxon>Agaricomycetes</taxon>
        <taxon>Cantharellales</taxon>
        <taxon>Ceratobasidiaceae</taxon>
        <taxon>Ceratobasidium</taxon>
    </lineage>
</organism>
<name>A0A5N5QEA2_9AGAM</name>
<dbReference type="AlphaFoldDB" id="A0A5N5QEA2"/>
<accession>A0A5N5QEA2</accession>
<evidence type="ECO:0008006" key="4">
    <source>
        <dbReference type="Google" id="ProtNLM"/>
    </source>
</evidence>
<reference evidence="2 3" key="1">
    <citation type="journal article" date="2019" name="Fungal Biol. Biotechnol.">
        <title>Draft genome sequence of fastidious pathogen Ceratobasidium theobromae, which causes vascular-streak dieback in Theobroma cacao.</title>
        <authorList>
            <person name="Ali S.S."/>
            <person name="Asman A."/>
            <person name="Shao J."/>
            <person name="Firmansyah A.P."/>
            <person name="Susilo A.W."/>
            <person name="Rosmana A."/>
            <person name="McMahon P."/>
            <person name="Junaid M."/>
            <person name="Guest D."/>
            <person name="Kheng T.Y."/>
            <person name="Meinhardt L.W."/>
            <person name="Bailey B.A."/>
        </authorList>
    </citation>
    <scope>NUCLEOTIDE SEQUENCE [LARGE SCALE GENOMIC DNA]</scope>
    <source>
        <strain evidence="2 3">CT2</strain>
    </source>
</reference>
<evidence type="ECO:0000256" key="1">
    <source>
        <dbReference type="SAM" id="SignalP"/>
    </source>
</evidence>
<keyword evidence="3" id="KW-1185">Reference proteome</keyword>
<comment type="caution">
    <text evidence="2">The sequence shown here is derived from an EMBL/GenBank/DDBJ whole genome shotgun (WGS) entry which is preliminary data.</text>
</comment>
<sequence>MLRRTILCSRQSNLSLPLLLLAPAPSAPLDPAPIPNFDFGLKLDRFSDNINAYDLYLGFGPTPDPNSNPALAPA</sequence>
<evidence type="ECO:0000313" key="2">
    <source>
        <dbReference type="EMBL" id="KAB5589778.1"/>
    </source>
</evidence>
<keyword evidence="1" id="KW-0732">Signal</keyword>
<gene>
    <name evidence="2" type="ORF">CTheo_6775</name>
</gene>
<feature type="signal peptide" evidence="1">
    <location>
        <begin position="1"/>
        <end position="26"/>
    </location>
</feature>
<feature type="chain" id="PRO_5024430171" description="Effector protein" evidence="1">
    <location>
        <begin position="27"/>
        <end position="74"/>
    </location>
</feature>
<proteinExistence type="predicted"/>
<dbReference type="Proteomes" id="UP000383932">
    <property type="component" value="Unassembled WGS sequence"/>
</dbReference>
<evidence type="ECO:0000313" key="3">
    <source>
        <dbReference type="Proteomes" id="UP000383932"/>
    </source>
</evidence>
<protein>
    <recommendedName>
        <fullName evidence="4">Effector protein</fullName>
    </recommendedName>
</protein>
<dbReference type="EMBL" id="SSOP01000230">
    <property type="protein sequence ID" value="KAB5589778.1"/>
    <property type="molecule type" value="Genomic_DNA"/>
</dbReference>